<dbReference type="EMBL" id="DAAYLL010000005">
    <property type="protein sequence ID" value="HAG4709158.1"/>
    <property type="molecule type" value="Genomic_DNA"/>
</dbReference>
<dbReference type="EMBL" id="DAAYDD010000004">
    <property type="protein sequence ID" value="HAG3676486.1"/>
    <property type="molecule type" value="Genomic_DNA"/>
</dbReference>
<evidence type="ECO:0000313" key="4">
    <source>
        <dbReference type="EMBL" id="HAG3507283.1"/>
    </source>
</evidence>
<evidence type="ECO:0000313" key="2">
    <source>
        <dbReference type="EMBL" id="HAG3040779.1"/>
    </source>
</evidence>
<dbReference type="AlphaFoldDB" id="A0A761FM42"/>
<dbReference type="EMBL" id="DAAXXI010000002">
    <property type="protein sequence ID" value="HAG3040779.1"/>
    <property type="molecule type" value="Genomic_DNA"/>
</dbReference>
<evidence type="ECO:0000313" key="1">
    <source>
        <dbReference type="EMBL" id="HAF8387295.1"/>
    </source>
</evidence>
<dbReference type="EMBL" id="DAAYMI010000005">
    <property type="protein sequence ID" value="HAG4816649.1"/>
    <property type="molecule type" value="Genomic_DNA"/>
</dbReference>
<evidence type="ECO:0000313" key="8">
    <source>
        <dbReference type="EMBL" id="HAG4549283.1"/>
    </source>
</evidence>
<gene>
    <name evidence="1" type="ORF">G5T57_002864</name>
    <name evidence="6" type="ORF">G8012_001499</name>
    <name evidence="3" type="ORF">G8024_001472</name>
    <name evidence="4" type="ORF">G8135_001533</name>
    <name evidence="11" type="ORF">G8183_002434</name>
    <name evidence="14" type="ORF">G8454_002022</name>
    <name evidence="13" type="ORF">G8476_001956</name>
    <name evidence="8" type="ORF">G8491_001383</name>
    <name evidence="10" type="ORF">G8497_001452</name>
    <name evidence="12" type="ORF">G8504_001699</name>
    <name evidence="7" type="ORF">G8507_001048</name>
    <name evidence="9" type="ORF">G8521_002289</name>
    <name evidence="15" type="ORF">G8577_001580</name>
    <name evidence="5" type="ORF">G8Z31_002101</name>
    <name evidence="2" type="ORF">G8Z48_000928</name>
</gene>
<dbReference type="EMBL" id="DAAYKD010000003">
    <property type="protein sequence ID" value="HAG4549283.1"/>
    <property type="molecule type" value="Genomic_DNA"/>
</dbReference>
<dbReference type="EMBL" id="DAAYKC010000004">
    <property type="protein sequence ID" value="HAG4564065.1"/>
    <property type="molecule type" value="Genomic_DNA"/>
</dbReference>
<dbReference type="EMBL" id="DAAYBO010000003">
    <property type="protein sequence ID" value="HAG3493253.1"/>
    <property type="molecule type" value="Genomic_DNA"/>
</dbReference>
<sequence>MITELTGYTIPVFPAPAGINRNAVLHTLYRARVPRASGDKPGNVWI</sequence>
<evidence type="ECO:0000313" key="11">
    <source>
        <dbReference type="EMBL" id="HAG4709158.1"/>
    </source>
</evidence>
<evidence type="ECO:0000313" key="3">
    <source>
        <dbReference type="EMBL" id="HAG3493253.1"/>
    </source>
</evidence>
<comment type="caution">
    <text evidence="2">The sequence shown here is derived from an EMBL/GenBank/DDBJ whole genome shotgun (WGS) entry which is preliminary data.</text>
</comment>
<evidence type="ECO:0000313" key="15">
    <source>
        <dbReference type="EMBL" id="HAG5255433.1"/>
    </source>
</evidence>
<evidence type="ECO:0000313" key="12">
    <source>
        <dbReference type="EMBL" id="HAG4778592.1"/>
    </source>
</evidence>
<dbReference type="EMBL" id="DAAYPZ010000003">
    <property type="protein sequence ID" value="HAG5255433.1"/>
    <property type="molecule type" value="Genomic_DNA"/>
</dbReference>
<dbReference type="EMBL" id="DAAYBR010000004">
    <property type="protein sequence ID" value="HAG3507283.1"/>
    <property type="molecule type" value="Genomic_DNA"/>
</dbReference>
<dbReference type="EMBL" id="DAAYDA010000005">
    <property type="protein sequence ID" value="HAG3667994.1"/>
    <property type="molecule type" value="Genomic_DNA"/>
</dbReference>
<evidence type="ECO:0000313" key="5">
    <source>
        <dbReference type="EMBL" id="HAG3667994.1"/>
    </source>
</evidence>
<name>A0A761FM42_SALER</name>
<evidence type="ECO:0000313" key="9">
    <source>
        <dbReference type="EMBL" id="HAG4564065.1"/>
    </source>
</evidence>
<dbReference type="EMBL" id="DAAWLP010000003">
    <property type="protein sequence ID" value="HAF8387295.1"/>
    <property type="molecule type" value="Genomic_DNA"/>
</dbReference>
<reference evidence="2" key="1">
    <citation type="journal article" date="2018" name="Genome Biol.">
        <title>SKESA: strategic k-mer extension for scrupulous assemblies.</title>
        <authorList>
            <person name="Souvorov A."/>
            <person name="Agarwala R."/>
            <person name="Lipman D.J."/>
        </authorList>
    </citation>
    <scope>NUCLEOTIDE SEQUENCE</scope>
    <source>
        <strain evidence="1">MA.07ba 5367</strain>
        <strain evidence="2">MA.BM_SE04/152</strain>
        <strain evidence="4">MA.BM_SE06/75</strain>
        <strain evidence="10">MA.BM_SE07/79</strain>
        <strain evidence="5">MA.BM_SE08/106</strain>
        <strain evidence="14">MA.BM_SE08/127</strain>
        <strain evidence="6">MA.BM_SE08/128</strain>
        <strain evidence="7">MA.BM_SE08/140</strain>
        <strain evidence="12">MA.BM_SE08/168</strain>
        <strain evidence="11">MA.BM_SE08/92</strain>
        <strain evidence="9">MA.BM_SE09/12</strain>
        <strain evidence="8">MA.BM_SE09/16</strain>
        <strain evidence="13">MA.BM_SE10/13</strain>
        <strain evidence="3">MA.BM_SE10/28</strain>
        <strain evidence="15">MA.CK_98/00001034</strain>
    </source>
</reference>
<reference evidence="2" key="2">
    <citation type="submission" date="2020-02" db="EMBL/GenBank/DDBJ databases">
        <authorList>
            <consortium name="NCBI Pathogen Detection Project"/>
        </authorList>
    </citation>
    <scope>NUCLEOTIDE SEQUENCE</scope>
    <source>
        <strain evidence="1">MA.07ba 5367</strain>
        <strain evidence="2">MA.BM_SE04/152</strain>
        <strain evidence="4">MA.BM_SE06/75</strain>
        <strain evidence="10">MA.BM_SE07/79</strain>
        <strain evidence="5">MA.BM_SE08/106</strain>
        <strain evidence="14">MA.BM_SE08/127</strain>
        <strain evidence="6">MA.BM_SE08/128</strain>
        <strain evidence="7">MA.BM_SE08/140</strain>
        <strain evidence="12">MA.BM_SE08/168</strain>
        <strain evidence="11">MA.BM_SE08/92</strain>
        <strain evidence="9">MA.BM_SE09/12</strain>
        <strain evidence="8">MA.BM_SE09/16</strain>
        <strain evidence="13">MA.BM_SE10/13</strain>
        <strain evidence="3">MA.BM_SE10/28</strain>
        <strain evidence="15">MA.CK_98/00001034</strain>
    </source>
</reference>
<evidence type="ECO:0000313" key="6">
    <source>
        <dbReference type="EMBL" id="HAG3676486.1"/>
    </source>
</evidence>
<protein>
    <submittedName>
        <fullName evidence="2">Uncharacterized protein</fullName>
    </submittedName>
</protein>
<evidence type="ECO:0000313" key="14">
    <source>
        <dbReference type="EMBL" id="HAG4816649.1"/>
    </source>
</evidence>
<proteinExistence type="predicted"/>
<organism evidence="2">
    <name type="scientific">Salmonella enterica</name>
    <name type="common">Salmonella choleraesuis</name>
    <dbReference type="NCBI Taxonomy" id="28901"/>
    <lineage>
        <taxon>Bacteria</taxon>
        <taxon>Pseudomonadati</taxon>
        <taxon>Pseudomonadota</taxon>
        <taxon>Gammaproteobacteria</taxon>
        <taxon>Enterobacterales</taxon>
        <taxon>Enterobacteriaceae</taxon>
        <taxon>Salmonella</taxon>
    </lineage>
</organism>
<evidence type="ECO:0000313" key="13">
    <source>
        <dbReference type="EMBL" id="HAG4807315.1"/>
    </source>
</evidence>
<evidence type="ECO:0000313" key="10">
    <source>
        <dbReference type="EMBL" id="HAG4694168.1"/>
    </source>
</evidence>
<dbReference type="EMBL" id="DAAYMF010000004">
    <property type="protein sequence ID" value="HAG4807315.1"/>
    <property type="molecule type" value="Genomic_DNA"/>
</dbReference>
<dbReference type="EMBL" id="DAAYLZ010000004">
    <property type="protein sequence ID" value="HAG4778592.1"/>
    <property type="molecule type" value="Genomic_DNA"/>
</dbReference>
<dbReference type="EMBL" id="DAAYLI010000004">
    <property type="protein sequence ID" value="HAG4694168.1"/>
    <property type="molecule type" value="Genomic_DNA"/>
</dbReference>
<dbReference type="EMBL" id="DAAYKK010000003">
    <property type="protein sequence ID" value="HAG4544279.1"/>
    <property type="molecule type" value="Genomic_DNA"/>
</dbReference>
<accession>A0A761FM42</accession>
<evidence type="ECO:0000313" key="7">
    <source>
        <dbReference type="EMBL" id="HAG4544279.1"/>
    </source>
</evidence>